<protein>
    <submittedName>
        <fullName evidence="2">Uncharacterized protein</fullName>
    </submittedName>
</protein>
<feature type="region of interest" description="Disordered" evidence="1">
    <location>
        <begin position="1"/>
        <end position="25"/>
    </location>
</feature>
<comment type="caution">
    <text evidence="2">The sequence shown here is derived from an EMBL/GenBank/DDBJ whole genome shotgun (WGS) entry which is preliminary data.</text>
</comment>
<dbReference type="Proteomes" id="UP000271472">
    <property type="component" value="Unassembled WGS sequence"/>
</dbReference>
<name>A0A3N0I962_9ACTN</name>
<keyword evidence="3" id="KW-1185">Reference proteome</keyword>
<organism evidence="2 3">
    <name type="scientific">Slackia isoflavoniconvertens</name>
    <dbReference type="NCBI Taxonomy" id="572010"/>
    <lineage>
        <taxon>Bacteria</taxon>
        <taxon>Bacillati</taxon>
        <taxon>Actinomycetota</taxon>
        <taxon>Coriobacteriia</taxon>
        <taxon>Eggerthellales</taxon>
        <taxon>Eggerthellaceae</taxon>
        <taxon>Slackia</taxon>
    </lineage>
</organism>
<feature type="compositionally biased region" description="Basic and acidic residues" evidence="1">
    <location>
        <begin position="15"/>
        <end position="25"/>
    </location>
</feature>
<proteinExistence type="predicted"/>
<sequence length="59" mass="6641">MMERRGNDGHAAGRSAERRECRREQGGCRKAVYAFGHGKVMHGNECGKRRGEHRGRCAI</sequence>
<evidence type="ECO:0000256" key="1">
    <source>
        <dbReference type="SAM" id="MobiDB-lite"/>
    </source>
</evidence>
<evidence type="ECO:0000313" key="2">
    <source>
        <dbReference type="EMBL" id="RNM33030.1"/>
    </source>
</evidence>
<dbReference type="AlphaFoldDB" id="A0A3N0I962"/>
<dbReference type="EMBL" id="QIBZ01000021">
    <property type="protein sequence ID" value="RNM33030.1"/>
    <property type="molecule type" value="Genomic_DNA"/>
</dbReference>
<accession>A0A3N0I962</accession>
<reference evidence="3" key="1">
    <citation type="submission" date="2018-05" db="EMBL/GenBank/DDBJ databases">
        <title>Genome Sequencing of selected type strains of the family Eggerthellaceae.</title>
        <authorList>
            <person name="Danylec N."/>
            <person name="Stoll D.A."/>
            <person name="Doetsch A."/>
            <person name="Huch M."/>
        </authorList>
    </citation>
    <scope>NUCLEOTIDE SEQUENCE [LARGE SCALE GENOMIC DNA]</scope>
    <source>
        <strain evidence="3">DSM 22006</strain>
    </source>
</reference>
<evidence type="ECO:0000313" key="3">
    <source>
        <dbReference type="Proteomes" id="UP000271472"/>
    </source>
</evidence>
<gene>
    <name evidence="2" type="ORF">DMP05_09175</name>
</gene>